<keyword evidence="2" id="KW-1185">Reference proteome</keyword>
<dbReference type="EMBL" id="HG792019">
    <property type="protein sequence ID" value="CDM36971.1"/>
    <property type="molecule type" value="Genomic_DNA"/>
</dbReference>
<gene>
    <name evidence="1" type="ORF">PROQFM164_S05g000804</name>
</gene>
<reference evidence="1" key="1">
    <citation type="journal article" date="2014" name="Nat. Commun.">
        <title>Multiple recent horizontal transfers of a large genomic region in cheese making fungi.</title>
        <authorList>
            <person name="Cheeseman K."/>
            <person name="Ropars J."/>
            <person name="Renault P."/>
            <person name="Dupont J."/>
            <person name="Gouzy J."/>
            <person name="Branca A."/>
            <person name="Abraham A.L."/>
            <person name="Ceppi M."/>
            <person name="Conseiller E."/>
            <person name="Debuchy R."/>
            <person name="Malagnac F."/>
            <person name="Goarin A."/>
            <person name="Silar P."/>
            <person name="Lacoste S."/>
            <person name="Sallet E."/>
            <person name="Bensimon A."/>
            <person name="Giraud T."/>
            <person name="Brygoo Y."/>
        </authorList>
    </citation>
    <scope>NUCLEOTIDE SEQUENCE [LARGE SCALE GENOMIC DNA]</scope>
    <source>
        <strain evidence="1">FM164</strain>
    </source>
</reference>
<protein>
    <submittedName>
        <fullName evidence="1">Uncharacterized protein</fullName>
    </submittedName>
</protein>
<evidence type="ECO:0000313" key="1">
    <source>
        <dbReference type="EMBL" id="CDM36971.1"/>
    </source>
</evidence>
<sequence length="71" mass="8118">MTSKTGKRVGWRYRLLGVFQRPALHEGGHPTARRGRRDDSVTLSGDTIEYSFPFDISEANFEHLFGSETKF</sequence>
<proteinExistence type="predicted"/>
<dbReference type="AlphaFoldDB" id="W6QLV6"/>
<dbReference type="Proteomes" id="UP000030686">
    <property type="component" value="Unassembled WGS sequence"/>
</dbReference>
<evidence type="ECO:0000313" key="2">
    <source>
        <dbReference type="Proteomes" id="UP000030686"/>
    </source>
</evidence>
<organism evidence="1 2">
    <name type="scientific">Penicillium roqueforti (strain FM164)</name>
    <dbReference type="NCBI Taxonomy" id="1365484"/>
    <lineage>
        <taxon>Eukaryota</taxon>
        <taxon>Fungi</taxon>
        <taxon>Dikarya</taxon>
        <taxon>Ascomycota</taxon>
        <taxon>Pezizomycotina</taxon>
        <taxon>Eurotiomycetes</taxon>
        <taxon>Eurotiomycetidae</taxon>
        <taxon>Eurotiales</taxon>
        <taxon>Aspergillaceae</taxon>
        <taxon>Penicillium</taxon>
    </lineage>
</organism>
<accession>W6QLV6</accession>
<name>W6QLV6_PENRF</name>